<keyword evidence="1" id="KW-0472">Membrane</keyword>
<feature type="transmembrane region" description="Helical" evidence="1">
    <location>
        <begin position="534"/>
        <end position="553"/>
    </location>
</feature>
<feature type="transmembrane region" description="Helical" evidence="1">
    <location>
        <begin position="498"/>
        <end position="518"/>
    </location>
</feature>
<feature type="transmembrane region" description="Helical" evidence="1">
    <location>
        <begin position="401"/>
        <end position="420"/>
    </location>
</feature>
<dbReference type="InterPro" id="IPR018746">
    <property type="entry name" value="DUF2298"/>
</dbReference>
<evidence type="ECO:0008006" key="4">
    <source>
        <dbReference type="Google" id="ProtNLM"/>
    </source>
</evidence>
<evidence type="ECO:0000256" key="1">
    <source>
        <dbReference type="SAM" id="Phobius"/>
    </source>
</evidence>
<feature type="transmembrane region" description="Helical" evidence="1">
    <location>
        <begin position="311"/>
        <end position="332"/>
    </location>
</feature>
<accession>A0A1F7JNA2</accession>
<evidence type="ECO:0000313" key="2">
    <source>
        <dbReference type="EMBL" id="OGK57091.1"/>
    </source>
</evidence>
<feature type="transmembrane region" description="Helical" evidence="1">
    <location>
        <begin position="96"/>
        <end position="116"/>
    </location>
</feature>
<gene>
    <name evidence="2" type="ORF">A3J15_03705</name>
</gene>
<feature type="transmembrane region" description="Helical" evidence="1">
    <location>
        <begin position="12"/>
        <end position="31"/>
    </location>
</feature>
<feature type="transmembrane region" description="Helical" evidence="1">
    <location>
        <begin position="565"/>
        <end position="583"/>
    </location>
</feature>
<protein>
    <recommendedName>
        <fullName evidence="4">YYY membrane protein</fullName>
    </recommendedName>
</protein>
<comment type="caution">
    <text evidence="2">The sequence shown here is derived from an EMBL/GenBank/DDBJ whole genome shotgun (WGS) entry which is preliminary data.</text>
</comment>
<dbReference type="Proteomes" id="UP000176376">
    <property type="component" value="Unassembled WGS sequence"/>
</dbReference>
<dbReference type="PANTHER" id="PTHR10790">
    <property type="entry name" value="TPR-DOMAIN CONTAINING PROTEIN"/>
    <property type="match status" value="1"/>
</dbReference>
<keyword evidence="1" id="KW-1133">Transmembrane helix</keyword>
<feature type="transmembrane region" description="Helical" evidence="1">
    <location>
        <begin position="353"/>
        <end position="373"/>
    </location>
</feature>
<dbReference type="EMBL" id="MGAY01000013">
    <property type="protein sequence ID" value="OGK57091.1"/>
    <property type="molecule type" value="Genomic_DNA"/>
</dbReference>
<feature type="transmembrane region" description="Helical" evidence="1">
    <location>
        <begin position="43"/>
        <end position="62"/>
    </location>
</feature>
<dbReference type="AlphaFoldDB" id="A0A1F7JNA2"/>
<feature type="transmembrane region" description="Helical" evidence="1">
    <location>
        <begin position="213"/>
        <end position="235"/>
    </location>
</feature>
<reference evidence="2 3" key="1">
    <citation type="journal article" date="2016" name="Nat. Commun.">
        <title>Thousands of microbial genomes shed light on interconnected biogeochemical processes in an aquifer system.</title>
        <authorList>
            <person name="Anantharaman K."/>
            <person name="Brown C.T."/>
            <person name="Hug L.A."/>
            <person name="Sharon I."/>
            <person name="Castelle C.J."/>
            <person name="Probst A.J."/>
            <person name="Thomas B.C."/>
            <person name="Singh A."/>
            <person name="Wilkins M.J."/>
            <person name="Karaoz U."/>
            <person name="Brodie E.L."/>
            <person name="Williams K.H."/>
            <person name="Hubbard S.S."/>
            <person name="Banfield J.F."/>
        </authorList>
    </citation>
    <scope>NUCLEOTIDE SEQUENCE [LARGE SCALE GENOMIC DNA]</scope>
</reference>
<name>A0A1F7JNA2_9BACT</name>
<feature type="transmembrane region" description="Helical" evidence="1">
    <location>
        <begin position="68"/>
        <end position="84"/>
    </location>
</feature>
<organism evidence="2 3">
    <name type="scientific">Candidatus Roizmanbacteria bacterium RIFCSPLOWO2_02_FULL_38_10</name>
    <dbReference type="NCBI Taxonomy" id="1802074"/>
    <lineage>
        <taxon>Bacteria</taxon>
        <taxon>Candidatus Roizmaniibacteriota</taxon>
    </lineage>
</organism>
<keyword evidence="1" id="KW-0812">Transmembrane</keyword>
<feature type="transmembrane region" description="Helical" evidence="1">
    <location>
        <begin position="458"/>
        <end position="478"/>
    </location>
</feature>
<dbReference type="STRING" id="1802074.A3J15_03705"/>
<dbReference type="Pfam" id="PF10060">
    <property type="entry name" value="DUF2298"/>
    <property type="match status" value="1"/>
</dbReference>
<evidence type="ECO:0000313" key="3">
    <source>
        <dbReference type="Proteomes" id="UP000176376"/>
    </source>
</evidence>
<feature type="transmembrane region" description="Helical" evidence="1">
    <location>
        <begin position="179"/>
        <end position="201"/>
    </location>
</feature>
<sequence>MTDFITVVLHWYVYLFILGIIFIPITSVIFRKMPDLGLPFAKIIGLLALSYAAFVLGLVKLVPYERPTLFAFLMIFIAINIIIFKKNGFRLKDLNFKLLLFEELLFLIGLIFWSFVRSQEPSIRGLEKFMDYGFMNSILRAKFFPPQDMWLAGKSINYYYFGHLMGATLTKLSGIAPQISYGLLLATIFALAVSQSFSLAYNIFLLAFKKMKLAITGALLAVFLINLGGNLHTIYSFTKGYPNDKPVAPWEINDPKIGCNKIDESGKQNWTLLCPGSYWYPNATRFIPLTIHEFPIYSYVVADLHGHVFDIPVVLLTLAILYLLFSSSFAKATENKPNNNLKLKTNKLISTNFNQLQLILTIFLGFLAAVHYMTNAFDGPIYLLLTTFILFYIYRIHLKFAGYFIILVFSFIVFSLPFSVNFNPFVSGIGVNCPLDQLTTLKKLGPFIFEKGNCQISAWWMLLILWGFFLFNFLFLFIRNYRRQNHEQTDLQKITTTFILIIFSFGTMLILIPEFFYIKDIYPAHFRANTMFKLGYQSFMMMSLASAYALIFFKNEGFKKITHKVYLSLFTFLFILVAIYPFYAINSFYGNLRKAPNLDGSTWINGQYSEYQEIIKYLNDKITGQPIILEAQGDSYTDYNVVSSYTGLPTVAGWLVHQWLWRGSADVVSVLSPKIQTIYESSDLNEVGELIKRFHIKYVIIGSNEKTKYPNLTEDKFKLLGKEIFVSKSGTGKIYELRQQQK</sequence>
<proteinExistence type="predicted"/>
<dbReference type="PANTHER" id="PTHR10790:SF51">
    <property type="entry name" value="TETRATRICOPEPTIDE REPEAT PROTEIN"/>
    <property type="match status" value="1"/>
</dbReference>
<feature type="transmembrane region" description="Helical" evidence="1">
    <location>
        <begin position="379"/>
        <end position="394"/>
    </location>
</feature>